<sequence>MTSNTSSNVGSAHAASIHAASTHFDSSKTVRSYLGSTGIAEKMATQGVTEVTINRPHEMWTETVDGWQQHAAPALSFDLCKKLADALTIYNKASPPLSTQAPIKPVRLPDGERGQVMTAPACEPGTVSMTIRIPSTVRFSKDDYVRAGTLTEFVDVSPSVLAASAAVRRMSDLLDDRVQDAAPIEFVPAGVTLAPFELEMLAAKAARNVPRMFELAIKHKLNIVTVGGVGSGKTTLMKMLADLVPPTTRIGTIEDTHELSLPNHPNHVHMFFSDSLPAKEIVRSTLRMKFDRVFLTELRGDETWDYLTLLNTGTDGGMTSVHANDCASAFSRIATLVKASQVGQTLDWSYILHEVKTTIDLVLFMERKRLTQIHYDPVEKWKLLRGLA</sequence>
<dbReference type="AlphaFoldDB" id="A0A242MPT7"/>
<dbReference type="CDD" id="cd01130">
    <property type="entry name" value="VirB11-like_ATPase"/>
    <property type="match status" value="1"/>
</dbReference>
<proteinExistence type="inferred from homology"/>
<evidence type="ECO:0000313" key="3">
    <source>
        <dbReference type="EMBL" id="OTP73211.1"/>
    </source>
</evidence>
<dbReference type="InterPro" id="IPR001482">
    <property type="entry name" value="T2SS/T4SS_dom"/>
</dbReference>
<dbReference type="Gene3D" id="3.30.450.90">
    <property type="match status" value="1"/>
</dbReference>
<gene>
    <name evidence="3" type="ORF">PAMC26577_18890</name>
</gene>
<dbReference type="SUPFAM" id="SSF52540">
    <property type="entry name" value="P-loop containing nucleoside triphosphate hydrolases"/>
    <property type="match status" value="1"/>
</dbReference>
<dbReference type="InterPro" id="IPR050921">
    <property type="entry name" value="T4SS_GSP_E_ATPase"/>
</dbReference>
<feature type="domain" description="Bacterial type II secretion system protein E" evidence="2">
    <location>
        <begin position="208"/>
        <end position="355"/>
    </location>
</feature>
<name>A0A242MPT7_CABSO</name>
<protein>
    <submittedName>
        <fullName evidence="3">ATPase provides energy for both assembly of type IV secretion complex (VirB11)</fullName>
    </submittedName>
</protein>
<evidence type="ECO:0000259" key="2">
    <source>
        <dbReference type="Pfam" id="PF00437"/>
    </source>
</evidence>
<evidence type="ECO:0000256" key="1">
    <source>
        <dbReference type="ARBA" id="ARBA00006611"/>
    </source>
</evidence>
<dbReference type="PANTHER" id="PTHR30486:SF6">
    <property type="entry name" value="TYPE IV PILUS RETRACTATION ATPASE PILT"/>
    <property type="match status" value="1"/>
</dbReference>
<organism evidence="3 4">
    <name type="scientific">Caballeronia sordidicola</name>
    <name type="common">Burkholderia sordidicola</name>
    <dbReference type="NCBI Taxonomy" id="196367"/>
    <lineage>
        <taxon>Bacteria</taxon>
        <taxon>Pseudomonadati</taxon>
        <taxon>Pseudomonadota</taxon>
        <taxon>Betaproteobacteria</taxon>
        <taxon>Burkholderiales</taxon>
        <taxon>Burkholderiaceae</taxon>
        <taxon>Caballeronia</taxon>
    </lineage>
</organism>
<evidence type="ECO:0000313" key="4">
    <source>
        <dbReference type="Proteomes" id="UP000195221"/>
    </source>
</evidence>
<comment type="caution">
    <text evidence="3">The sequence shown here is derived from an EMBL/GenBank/DDBJ whole genome shotgun (WGS) entry which is preliminary data.</text>
</comment>
<accession>A0A242MPT7</accession>
<dbReference type="Proteomes" id="UP000195221">
    <property type="component" value="Unassembled WGS sequence"/>
</dbReference>
<reference evidence="3 4" key="1">
    <citation type="submission" date="2017-03" db="EMBL/GenBank/DDBJ databases">
        <title>Genome analysis of strain PAMC 26577.</title>
        <authorList>
            <person name="Oh H.-M."/>
            <person name="Yang J.-A."/>
        </authorList>
    </citation>
    <scope>NUCLEOTIDE SEQUENCE [LARGE SCALE GENOMIC DNA]</scope>
    <source>
        <strain evidence="3 4">PAMC 26577</strain>
    </source>
</reference>
<dbReference type="Pfam" id="PF00437">
    <property type="entry name" value="T2SSE"/>
    <property type="match status" value="1"/>
</dbReference>
<dbReference type="InterPro" id="IPR027417">
    <property type="entry name" value="P-loop_NTPase"/>
</dbReference>
<dbReference type="PANTHER" id="PTHR30486">
    <property type="entry name" value="TWITCHING MOTILITY PROTEIN PILT"/>
    <property type="match status" value="1"/>
</dbReference>
<comment type="similarity">
    <text evidence="1">Belongs to the GSP E family.</text>
</comment>
<dbReference type="RefSeq" id="WP_256936014.1">
    <property type="nucleotide sequence ID" value="NZ_NBTZ01000078.1"/>
</dbReference>
<dbReference type="GO" id="GO:0016887">
    <property type="term" value="F:ATP hydrolysis activity"/>
    <property type="evidence" value="ECO:0007669"/>
    <property type="project" value="InterPro"/>
</dbReference>
<dbReference type="EMBL" id="NBTZ01000078">
    <property type="protein sequence ID" value="OTP73211.1"/>
    <property type="molecule type" value="Genomic_DNA"/>
</dbReference>
<dbReference type="Gene3D" id="3.40.50.300">
    <property type="entry name" value="P-loop containing nucleotide triphosphate hydrolases"/>
    <property type="match status" value="1"/>
</dbReference>